<reference evidence="10 11" key="1">
    <citation type="submission" date="2014-02" db="EMBL/GenBank/DDBJ databases">
        <title>The small core and large imbalanced accessory genome model reveals a collaborative survival strategy of Sorangium cellulosum strains in nature.</title>
        <authorList>
            <person name="Han K."/>
            <person name="Peng R."/>
            <person name="Blom J."/>
            <person name="Li Y.-Z."/>
        </authorList>
    </citation>
    <scope>NUCLEOTIDE SEQUENCE [LARGE SCALE GENOMIC DNA]</scope>
    <source>
        <strain evidence="10 11">So0011-07</strain>
    </source>
</reference>
<keyword evidence="5 8" id="KW-0812">Transmembrane</keyword>
<dbReference type="GO" id="GO:0009103">
    <property type="term" value="P:lipopolysaccharide biosynthetic process"/>
    <property type="evidence" value="ECO:0007669"/>
    <property type="project" value="UniProtKB-ARBA"/>
</dbReference>
<keyword evidence="7 8" id="KW-0472">Membrane</keyword>
<dbReference type="InterPro" id="IPR050297">
    <property type="entry name" value="LipidA_mod_glycosyltrf_83"/>
</dbReference>
<feature type="transmembrane region" description="Helical" evidence="8">
    <location>
        <begin position="370"/>
        <end position="388"/>
    </location>
</feature>
<evidence type="ECO:0000256" key="8">
    <source>
        <dbReference type="SAM" id="Phobius"/>
    </source>
</evidence>
<feature type="transmembrane region" description="Helical" evidence="8">
    <location>
        <begin position="79"/>
        <end position="97"/>
    </location>
</feature>
<keyword evidence="2" id="KW-1003">Cell membrane</keyword>
<comment type="subcellular location">
    <subcellularLocation>
        <location evidence="1">Cell membrane</location>
        <topology evidence="1">Multi-pass membrane protein</topology>
    </subcellularLocation>
</comment>
<evidence type="ECO:0000313" key="11">
    <source>
        <dbReference type="Proteomes" id="UP000075635"/>
    </source>
</evidence>
<dbReference type="Proteomes" id="UP000075635">
    <property type="component" value="Unassembled WGS sequence"/>
</dbReference>
<evidence type="ECO:0000256" key="3">
    <source>
        <dbReference type="ARBA" id="ARBA00022676"/>
    </source>
</evidence>
<evidence type="ECO:0000259" key="9">
    <source>
        <dbReference type="Pfam" id="PF13231"/>
    </source>
</evidence>
<protein>
    <recommendedName>
        <fullName evidence="9">Glycosyltransferase RgtA/B/C/D-like domain-containing protein</fullName>
    </recommendedName>
</protein>
<feature type="transmembrane region" description="Helical" evidence="8">
    <location>
        <begin position="342"/>
        <end position="363"/>
    </location>
</feature>
<keyword evidence="3" id="KW-0328">Glycosyltransferase</keyword>
<evidence type="ECO:0000256" key="1">
    <source>
        <dbReference type="ARBA" id="ARBA00004651"/>
    </source>
</evidence>
<dbReference type="InterPro" id="IPR038731">
    <property type="entry name" value="RgtA/B/C-like"/>
</dbReference>
<dbReference type="AlphaFoldDB" id="A0A150QXV0"/>
<comment type="caution">
    <text evidence="10">The sequence shown here is derived from an EMBL/GenBank/DDBJ whole genome shotgun (WGS) entry which is preliminary data.</text>
</comment>
<feature type="transmembrane region" description="Helical" evidence="8">
    <location>
        <begin position="400"/>
        <end position="417"/>
    </location>
</feature>
<name>A0A150QXV0_SORCE</name>
<sequence length="424" mass="47527">MLLAVTALALAVRLVWNLWVHPPGEYVFSDMGGYVARANRLVEDPLARHADEAFFPYGAHYLLAAVKAVFGKDNETATAVFQAVMGAFTIGFMTATSRRLSGRGWVPRVVGLIGVLYYPLISLGGYYLSEAHYAFFVAASAFYTIRLADEGRRGDAWLLGLSMGVGAAVRPQILMAVPFLAAFWLLRRRSLRRIRLPLLARAAIPIALVLVFSAARARYHTGRFSLVAQNGAVNRVFGRCHNVKVEANHNWFGPPSIGDLQRHEQRHPDSLVKLDPAMGLELSIRGKMWDEDKLHKLADRCIQKTGWLKQAKYAVTHVLMLWWYNVTWPDMGQPPFRPIMRAWNGVTMVALPLPLVVATALGFRRRFVRHGLLVMFIVSLFVVAMLYFGDTRFRVPYDTILIVLAVDVCGCLGRRLLNARPGRP</sequence>
<feature type="transmembrane region" description="Helical" evidence="8">
    <location>
        <begin position="109"/>
        <end position="128"/>
    </location>
</feature>
<evidence type="ECO:0000256" key="4">
    <source>
        <dbReference type="ARBA" id="ARBA00022679"/>
    </source>
</evidence>
<feature type="transmembrane region" description="Helical" evidence="8">
    <location>
        <begin position="156"/>
        <end position="186"/>
    </location>
</feature>
<gene>
    <name evidence="10" type="ORF">BE17_24740</name>
</gene>
<feature type="transmembrane region" description="Helical" evidence="8">
    <location>
        <begin position="198"/>
        <end position="217"/>
    </location>
</feature>
<keyword evidence="6 8" id="KW-1133">Transmembrane helix</keyword>
<evidence type="ECO:0000256" key="2">
    <source>
        <dbReference type="ARBA" id="ARBA00022475"/>
    </source>
</evidence>
<dbReference type="Pfam" id="PF13231">
    <property type="entry name" value="PMT_2"/>
    <property type="match status" value="1"/>
</dbReference>
<dbReference type="PANTHER" id="PTHR33908:SF11">
    <property type="entry name" value="MEMBRANE PROTEIN"/>
    <property type="match status" value="1"/>
</dbReference>
<dbReference type="EMBL" id="JEMB01003419">
    <property type="protein sequence ID" value="KYF72794.1"/>
    <property type="molecule type" value="Genomic_DNA"/>
</dbReference>
<dbReference type="GO" id="GO:0005886">
    <property type="term" value="C:plasma membrane"/>
    <property type="evidence" value="ECO:0007669"/>
    <property type="project" value="UniProtKB-SubCell"/>
</dbReference>
<evidence type="ECO:0000256" key="6">
    <source>
        <dbReference type="ARBA" id="ARBA00022989"/>
    </source>
</evidence>
<evidence type="ECO:0000313" key="10">
    <source>
        <dbReference type="EMBL" id="KYF72794.1"/>
    </source>
</evidence>
<keyword evidence="4" id="KW-0808">Transferase</keyword>
<proteinExistence type="predicted"/>
<organism evidence="10 11">
    <name type="scientific">Sorangium cellulosum</name>
    <name type="common">Polyangium cellulosum</name>
    <dbReference type="NCBI Taxonomy" id="56"/>
    <lineage>
        <taxon>Bacteria</taxon>
        <taxon>Pseudomonadati</taxon>
        <taxon>Myxococcota</taxon>
        <taxon>Polyangia</taxon>
        <taxon>Polyangiales</taxon>
        <taxon>Polyangiaceae</taxon>
        <taxon>Sorangium</taxon>
    </lineage>
</organism>
<feature type="domain" description="Glycosyltransferase RgtA/B/C/D-like" evidence="9">
    <location>
        <begin position="56"/>
        <end position="209"/>
    </location>
</feature>
<dbReference type="GO" id="GO:0016763">
    <property type="term" value="F:pentosyltransferase activity"/>
    <property type="evidence" value="ECO:0007669"/>
    <property type="project" value="TreeGrafter"/>
</dbReference>
<evidence type="ECO:0000256" key="5">
    <source>
        <dbReference type="ARBA" id="ARBA00022692"/>
    </source>
</evidence>
<evidence type="ECO:0000256" key="7">
    <source>
        <dbReference type="ARBA" id="ARBA00023136"/>
    </source>
</evidence>
<accession>A0A150QXV0</accession>
<dbReference type="PANTHER" id="PTHR33908">
    <property type="entry name" value="MANNOSYLTRANSFERASE YKCB-RELATED"/>
    <property type="match status" value="1"/>
</dbReference>